<feature type="signal peptide" evidence="2">
    <location>
        <begin position="1"/>
        <end position="15"/>
    </location>
</feature>
<evidence type="ECO:0000313" key="4">
    <source>
        <dbReference type="Proteomes" id="UP000620104"/>
    </source>
</evidence>
<evidence type="ECO:0000256" key="1">
    <source>
        <dbReference type="SAM" id="MobiDB-lite"/>
    </source>
</evidence>
<protein>
    <recommendedName>
        <fullName evidence="5">F-box domain-containing protein</fullName>
    </recommendedName>
</protein>
<dbReference type="EMBL" id="BLZA01000048">
    <property type="protein sequence ID" value="GHJ89606.1"/>
    <property type="molecule type" value="Genomic_DNA"/>
</dbReference>
<evidence type="ECO:0000313" key="3">
    <source>
        <dbReference type="EMBL" id="GHJ89606.1"/>
    </source>
</evidence>
<gene>
    <name evidence="3" type="ORF">NliqN6_6008</name>
</gene>
<evidence type="ECO:0000256" key="2">
    <source>
        <dbReference type="SAM" id="SignalP"/>
    </source>
</evidence>
<proteinExistence type="predicted"/>
<accession>A0A8H3YJK6</accession>
<feature type="compositionally biased region" description="Basic and acidic residues" evidence="1">
    <location>
        <begin position="456"/>
        <end position="471"/>
    </location>
</feature>
<name>A0A8H3YJK6_9TREE</name>
<sequence>MAFLVPLILPSVVDATANVALGITNAVQGTSSSVTFQIGRHVYTSAKPFPLHKLPPEIREEIILMALEVSKELIQESILVSRPFTLSPTPIPLHNPLHDPKSPHYRSIRGEWQVTNGYPISAWRWPMVNREWRDVCRRRLWREIVLDTPRSYRGFLKFLVNGQLDDILDRVQSLQLDQGFGDPADLYQIIRHPKLLNLRRLAILTSWPYSTAMTVPPAKMFEFGLQLVPAPPALLARESSEDDDDAEAVDYERAEDIKRLDCLTLGLPLDLSTNTLSRQHLSLLRPKRLEIALLLQPHASLLAELAALLESTHTHLSVRYLASERAPVHLPDPSLLLDPSLDVFPTVDIHLPAITSPGRPPMLPNRPYDGQPDPQISFSEHLVDLISLDPARRKRYAVYLEGGVAPMGAFGPGWMKPEERVIWEREVDLVWPGSAVGVNKDDTGEAVQDVGSSVKRQAEGRADAGEAGEEHWERETNLKLLGGLISLRLESKKH</sequence>
<keyword evidence="4" id="KW-1185">Reference proteome</keyword>
<feature type="region of interest" description="Disordered" evidence="1">
    <location>
        <begin position="450"/>
        <end position="471"/>
    </location>
</feature>
<organism evidence="3 4">
    <name type="scientific">Naganishia liquefaciens</name>
    <dbReference type="NCBI Taxonomy" id="104408"/>
    <lineage>
        <taxon>Eukaryota</taxon>
        <taxon>Fungi</taxon>
        <taxon>Dikarya</taxon>
        <taxon>Basidiomycota</taxon>
        <taxon>Agaricomycotina</taxon>
        <taxon>Tremellomycetes</taxon>
        <taxon>Filobasidiales</taxon>
        <taxon>Filobasidiaceae</taxon>
        <taxon>Naganishia</taxon>
    </lineage>
</organism>
<feature type="chain" id="PRO_5034662046" description="F-box domain-containing protein" evidence="2">
    <location>
        <begin position="16"/>
        <end position="494"/>
    </location>
</feature>
<dbReference type="AlphaFoldDB" id="A0A8H3YJK6"/>
<dbReference type="OrthoDB" id="2592144at2759"/>
<keyword evidence="2" id="KW-0732">Signal</keyword>
<comment type="caution">
    <text evidence="3">The sequence shown here is derived from an EMBL/GenBank/DDBJ whole genome shotgun (WGS) entry which is preliminary data.</text>
</comment>
<dbReference type="Proteomes" id="UP000620104">
    <property type="component" value="Unassembled WGS sequence"/>
</dbReference>
<reference evidence="3" key="1">
    <citation type="submission" date="2020-07" db="EMBL/GenBank/DDBJ databases">
        <title>Draft Genome Sequence of a Deep-Sea Yeast, Naganishia (Cryptococcus) liquefaciens strain N6.</title>
        <authorList>
            <person name="Han Y.W."/>
            <person name="Kajitani R."/>
            <person name="Morimoto H."/>
            <person name="Parhat M."/>
            <person name="Tsubouchi H."/>
            <person name="Bakenova O."/>
            <person name="Ogata M."/>
            <person name="Argunhan B."/>
            <person name="Aoki R."/>
            <person name="Kajiwara S."/>
            <person name="Itoh T."/>
            <person name="Iwasaki H."/>
        </authorList>
    </citation>
    <scope>NUCLEOTIDE SEQUENCE</scope>
    <source>
        <strain evidence="3">N6</strain>
    </source>
</reference>
<evidence type="ECO:0008006" key="5">
    <source>
        <dbReference type="Google" id="ProtNLM"/>
    </source>
</evidence>